<keyword evidence="2" id="KW-1185">Reference proteome</keyword>
<protein>
    <submittedName>
        <fullName evidence="1">Uncharacterized protein</fullName>
    </submittedName>
</protein>
<organism evidence="1 2">
    <name type="scientific">Prorocentrum cordatum</name>
    <dbReference type="NCBI Taxonomy" id="2364126"/>
    <lineage>
        <taxon>Eukaryota</taxon>
        <taxon>Sar</taxon>
        <taxon>Alveolata</taxon>
        <taxon>Dinophyceae</taxon>
        <taxon>Prorocentrales</taxon>
        <taxon>Prorocentraceae</taxon>
        <taxon>Prorocentrum</taxon>
    </lineage>
</organism>
<evidence type="ECO:0000313" key="1">
    <source>
        <dbReference type="EMBL" id="CAK0821988.1"/>
    </source>
</evidence>
<accession>A0ABN9RRU7</accession>
<feature type="non-terminal residue" evidence="1">
    <location>
        <position position="240"/>
    </location>
</feature>
<feature type="non-terminal residue" evidence="1">
    <location>
        <position position="1"/>
    </location>
</feature>
<gene>
    <name evidence="1" type="ORF">PCOR1329_LOCUS23119</name>
</gene>
<evidence type="ECO:0000313" key="2">
    <source>
        <dbReference type="Proteomes" id="UP001189429"/>
    </source>
</evidence>
<name>A0ABN9RRU7_9DINO</name>
<sequence length="240" mass="26496">GAAPNWAVTETAANDCFEIIAKKRQEEFEFDDAAAQSWATQQLEATLRSLARHMCDPARRGSKGLSVPKWLKDLRQAQDALGEAPCSAAPSGSGRSTAQIGYDPTSTPPVAWRLQGSSTVPETTTDIFHENIDEAKDHEMMSARFHDGTVHQLATYTVAQHKAAQSGVDKMKTTKFKGWRQQTAGGAEVKVVEKSLYKVGDYITKGMIMTVDGSQKCQLAYCHYDREFAKTWLEKMAAKF</sequence>
<dbReference type="Proteomes" id="UP001189429">
    <property type="component" value="Unassembled WGS sequence"/>
</dbReference>
<reference evidence="1" key="1">
    <citation type="submission" date="2023-10" db="EMBL/GenBank/DDBJ databases">
        <authorList>
            <person name="Chen Y."/>
            <person name="Shah S."/>
            <person name="Dougan E. K."/>
            <person name="Thang M."/>
            <person name="Chan C."/>
        </authorList>
    </citation>
    <scope>NUCLEOTIDE SEQUENCE [LARGE SCALE GENOMIC DNA]</scope>
</reference>
<proteinExistence type="predicted"/>
<dbReference type="EMBL" id="CAUYUJ010007781">
    <property type="protein sequence ID" value="CAK0821988.1"/>
    <property type="molecule type" value="Genomic_DNA"/>
</dbReference>
<comment type="caution">
    <text evidence="1">The sequence shown here is derived from an EMBL/GenBank/DDBJ whole genome shotgun (WGS) entry which is preliminary data.</text>
</comment>